<protein>
    <submittedName>
        <fullName evidence="1">Uncharacterized protein</fullName>
    </submittedName>
</protein>
<reference evidence="1" key="1">
    <citation type="submission" date="2023-04" db="EMBL/GenBank/DDBJ databases">
        <authorList>
            <person name="Vijverberg K."/>
            <person name="Xiong W."/>
            <person name="Schranz E."/>
        </authorList>
    </citation>
    <scope>NUCLEOTIDE SEQUENCE</scope>
</reference>
<gene>
    <name evidence="1" type="ORF">LSALG_LOCUS42382</name>
</gene>
<dbReference type="Proteomes" id="UP001177003">
    <property type="component" value="Chromosome 9"/>
</dbReference>
<evidence type="ECO:0000313" key="1">
    <source>
        <dbReference type="EMBL" id="CAI9303972.1"/>
    </source>
</evidence>
<name>A0AA36EPX8_LACSI</name>
<dbReference type="EMBL" id="OX465085">
    <property type="protein sequence ID" value="CAI9303972.1"/>
    <property type="molecule type" value="Genomic_DNA"/>
</dbReference>
<proteinExistence type="predicted"/>
<keyword evidence="2" id="KW-1185">Reference proteome</keyword>
<sequence length="127" mass="14065">MKNFDFGPSVQAKNFLDPIKRFLKTTGTKFTVLSYLNPNILDTTSDVVKPISILSLFSSYLLQFSVDLRYHHPLHSLSAAAATCRRSPDIPSSIKCHVLNQILTTTAPLIALLINLEPTSHNAIITN</sequence>
<accession>A0AA36EPX8</accession>
<organism evidence="1 2">
    <name type="scientific">Lactuca saligna</name>
    <name type="common">Willowleaf lettuce</name>
    <dbReference type="NCBI Taxonomy" id="75948"/>
    <lineage>
        <taxon>Eukaryota</taxon>
        <taxon>Viridiplantae</taxon>
        <taxon>Streptophyta</taxon>
        <taxon>Embryophyta</taxon>
        <taxon>Tracheophyta</taxon>
        <taxon>Spermatophyta</taxon>
        <taxon>Magnoliopsida</taxon>
        <taxon>eudicotyledons</taxon>
        <taxon>Gunneridae</taxon>
        <taxon>Pentapetalae</taxon>
        <taxon>asterids</taxon>
        <taxon>campanulids</taxon>
        <taxon>Asterales</taxon>
        <taxon>Asteraceae</taxon>
        <taxon>Cichorioideae</taxon>
        <taxon>Cichorieae</taxon>
        <taxon>Lactucinae</taxon>
        <taxon>Lactuca</taxon>
    </lineage>
</organism>
<evidence type="ECO:0000313" key="2">
    <source>
        <dbReference type="Proteomes" id="UP001177003"/>
    </source>
</evidence>
<dbReference type="AlphaFoldDB" id="A0AA36EPX8"/>